<gene>
    <name evidence="2" type="ORF">TOPH_05690</name>
</gene>
<comment type="similarity">
    <text evidence="1">Belongs to the methyltransferase superfamily. LaeA methyltransferase family.</text>
</comment>
<evidence type="ECO:0000313" key="2">
    <source>
        <dbReference type="EMBL" id="KND89643.1"/>
    </source>
</evidence>
<dbReference type="SUPFAM" id="SSF53335">
    <property type="entry name" value="S-adenosyl-L-methionine-dependent methyltransferases"/>
    <property type="match status" value="1"/>
</dbReference>
<dbReference type="OrthoDB" id="2013972at2759"/>
<reference evidence="2 3" key="1">
    <citation type="journal article" date="2015" name="BMC Genomics">
        <title>The genome of the truffle-parasite Tolypocladium ophioglossoides and the evolution of antifungal peptaibiotics.</title>
        <authorList>
            <person name="Quandt C.A."/>
            <person name="Bushley K.E."/>
            <person name="Spatafora J.W."/>
        </authorList>
    </citation>
    <scope>NUCLEOTIDE SEQUENCE [LARGE SCALE GENOMIC DNA]</scope>
    <source>
        <strain evidence="2 3">CBS 100239</strain>
    </source>
</reference>
<dbReference type="EMBL" id="LFRF01000017">
    <property type="protein sequence ID" value="KND89643.1"/>
    <property type="molecule type" value="Genomic_DNA"/>
</dbReference>
<dbReference type="AlphaFoldDB" id="A0A0L0N693"/>
<dbReference type="STRING" id="1163406.A0A0L0N693"/>
<comment type="caution">
    <text evidence="2">The sequence shown here is derived from an EMBL/GenBank/DDBJ whole genome shotgun (WGS) entry which is preliminary data.</text>
</comment>
<keyword evidence="3" id="KW-1185">Reference proteome</keyword>
<dbReference type="PANTHER" id="PTHR43591">
    <property type="entry name" value="METHYLTRANSFERASE"/>
    <property type="match status" value="1"/>
</dbReference>
<evidence type="ECO:0000313" key="3">
    <source>
        <dbReference type="Proteomes" id="UP000036947"/>
    </source>
</evidence>
<dbReference type="Gene3D" id="3.40.50.150">
    <property type="entry name" value="Vaccinia Virus protein VP39"/>
    <property type="match status" value="1"/>
</dbReference>
<proteinExistence type="inferred from homology"/>
<accession>A0A0L0N693</accession>
<protein>
    <submittedName>
        <fullName evidence="2">Uncharacterized protein</fullName>
    </submittedName>
</protein>
<evidence type="ECO:0000256" key="1">
    <source>
        <dbReference type="ARBA" id="ARBA00038158"/>
    </source>
</evidence>
<name>A0A0L0N693_TOLOC</name>
<dbReference type="GO" id="GO:0008168">
    <property type="term" value="F:methyltransferase activity"/>
    <property type="evidence" value="ECO:0007669"/>
    <property type="project" value="TreeGrafter"/>
</dbReference>
<sequence>MVVGHRDGWAWPQSVRRHIATLKLAMERQQPGSGSGDKGKADPGLQNFRFTFTATPGPHGFIEPDPEPEPAWESSESLSESVQDFPEEFGRTYHAYRAGSYAFPNDIVEQERLELQGNAMRILFGDRLFFAPFSESTPPRAILDVATGVGDWAIQMGDLFPSARVIATDLSPIQPEQVPPNVSFYVEDSSDPWEYSQTFDYVHTRAVSGCWSSFEKQVAQQAFAALEPGGWFESQEVDSTIGCDDGTLDPEGPMATWFRDFTAAGESCDRSIVVGATLKDVYERVGFVDVQERIFKIPTNGWAKNETLKELGRMWERNLLQGLSGFSFSMFNRVFGWTPEQTEVALVNVRRELSDMRIHAYMPVYVVWGRKPFPGEGPIRTPNFQ</sequence>
<dbReference type="Pfam" id="PF13489">
    <property type="entry name" value="Methyltransf_23"/>
    <property type="match status" value="1"/>
</dbReference>
<dbReference type="CDD" id="cd02440">
    <property type="entry name" value="AdoMet_MTases"/>
    <property type="match status" value="1"/>
</dbReference>
<dbReference type="InterPro" id="IPR029063">
    <property type="entry name" value="SAM-dependent_MTases_sf"/>
</dbReference>
<organism evidence="2 3">
    <name type="scientific">Tolypocladium ophioglossoides (strain CBS 100239)</name>
    <name type="common">Snaketongue truffleclub</name>
    <name type="synonym">Elaphocordyceps ophioglossoides</name>
    <dbReference type="NCBI Taxonomy" id="1163406"/>
    <lineage>
        <taxon>Eukaryota</taxon>
        <taxon>Fungi</taxon>
        <taxon>Dikarya</taxon>
        <taxon>Ascomycota</taxon>
        <taxon>Pezizomycotina</taxon>
        <taxon>Sordariomycetes</taxon>
        <taxon>Hypocreomycetidae</taxon>
        <taxon>Hypocreales</taxon>
        <taxon>Ophiocordycipitaceae</taxon>
        <taxon>Tolypocladium</taxon>
    </lineage>
</organism>
<dbReference type="PANTHER" id="PTHR43591:SF10">
    <property type="entry name" value="ABC TRANSMEMBRANE TYPE-1 DOMAIN-CONTAINING PROTEIN-RELATED"/>
    <property type="match status" value="1"/>
</dbReference>
<dbReference type="Proteomes" id="UP000036947">
    <property type="component" value="Unassembled WGS sequence"/>
</dbReference>